<proteinExistence type="predicted"/>
<evidence type="ECO:0000256" key="1">
    <source>
        <dbReference type="SAM" id="MobiDB-lite"/>
    </source>
</evidence>
<evidence type="ECO:0000313" key="3">
    <source>
        <dbReference type="Proteomes" id="UP001162480"/>
    </source>
</evidence>
<name>A0AA36FJ56_OCTVU</name>
<reference evidence="2" key="1">
    <citation type="submission" date="2023-08" db="EMBL/GenBank/DDBJ databases">
        <authorList>
            <person name="Alioto T."/>
            <person name="Alioto T."/>
            <person name="Gomez Garrido J."/>
        </authorList>
    </citation>
    <scope>NUCLEOTIDE SEQUENCE</scope>
</reference>
<sequence>MQQESEEIVDQTGLTLERLAKLCNLAKELKEGSKKWDDDMVHSVQFCNKVDEVMNPYKMLFERKKKQRHQLLITMFLQPGKKEPVPTATTTTTVVPSAEVEEEKNARGEACQNSRVLDAPGRR</sequence>
<dbReference type="Proteomes" id="UP001162480">
    <property type="component" value="Chromosome 25"/>
</dbReference>
<feature type="region of interest" description="Disordered" evidence="1">
    <location>
        <begin position="81"/>
        <end position="123"/>
    </location>
</feature>
<dbReference type="AlphaFoldDB" id="A0AA36FJ56"/>
<keyword evidence="3" id="KW-1185">Reference proteome</keyword>
<gene>
    <name evidence="2" type="ORF">OCTVUL_1B020456</name>
</gene>
<evidence type="ECO:0000313" key="2">
    <source>
        <dbReference type="EMBL" id="CAI9740991.1"/>
    </source>
</evidence>
<dbReference type="EMBL" id="OX597838">
    <property type="protein sequence ID" value="CAI9740991.1"/>
    <property type="molecule type" value="Genomic_DNA"/>
</dbReference>
<accession>A0AA36FJ56</accession>
<organism evidence="2 3">
    <name type="scientific">Octopus vulgaris</name>
    <name type="common">Common octopus</name>
    <dbReference type="NCBI Taxonomy" id="6645"/>
    <lineage>
        <taxon>Eukaryota</taxon>
        <taxon>Metazoa</taxon>
        <taxon>Spiralia</taxon>
        <taxon>Lophotrochozoa</taxon>
        <taxon>Mollusca</taxon>
        <taxon>Cephalopoda</taxon>
        <taxon>Coleoidea</taxon>
        <taxon>Octopodiformes</taxon>
        <taxon>Octopoda</taxon>
        <taxon>Incirrata</taxon>
        <taxon>Octopodidae</taxon>
        <taxon>Octopus</taxon>
    </lineage>
</organism>
<protein>
    <submittedName>
        <fullName evidence="2">Uncharacterized protein</fullName>
    </submittedName>
</protein>
<feature type="compositionally biased region" description="Low complexity" evidence="1">
    <location>
        <begin position="85"/>
        <end position="98"/>
    </location>
</feature>